<name>A0AA47MRA5_MERPO</name>
<protein>
    <submittedName>
        <fullName evidence="2">Uncharacterized protein</fullName>
    </submittedName>
</protein>
<feature type="compositionally biased region" description="Basic and acidic residues" evidence="1">
    <location>
        <begin position="130"/>
        <end position="151"/>
    </location>
</feature>
<dbReference type="EMBL" id="JAOPHQ010002880">
    <property type="protein sequence ID" value="KAK0145153.1"/>
    <property type="molecule type" value="Genomic_DNA"/>
</dbReference>
<accession>A0AA47MRA5</accession>
<dbReference type="AlphaFoldDB" id="A0AA47MRA5"/>
<evidence type="ECO:0000313" key="2">
    <source>
        <dbReference type="EMBL" id="KAK0145153.1"/>
    </source>
</evidence>
<keyword evidence="3" id="KW-1185">Reference proteome</keyword>
<sequence length="228" mass="24449">MAIITKTFPGGDGLVRKVEAEVIKDRTKKTFSRPITEVVLLLKGDMLTLINDTQLAKVPPEELAHLLTSGNPKLTVHQVTGKKEHPKPSHPEKDTLYPYKKESTVLCFSMEMRRDEELGQGESSIGGGGRGEEGGEGGKDEEGGEGGKGEDGVGPAEEGEQLGMLVVKLTNTSISVVKGRGCQEGCPYQDCPGTGCTFNEVVIVTHSSTVTLGEYDPLSQHLLRCLTI</sequence>
<reference evidence="2" key="1">
    <citation type="journal article" date="2023" name="Front. Mar. Sci.">
        <title>A new Merluccius polli reference genome to investigate the effects of global change in West African waters.</title>
        <authorList>
            <person name="Mateo J.L."/>
            <person name="Blanco-Fernandez C."/>
            <person name="Garcia-Vazquez E."/>
            <person name="Machado-Schiaffino G."/>
        </authorList>
    </citation>
    <scope>NUCLEOTIDE SEQUENCE</scope>
    <source>
        <strain evidence="2">C29</strain>
        <tissue evidence="2">Fin</tissue>
    </source>
</reference>
<proteinExistence type="predicted"/>
<evidence type="ECO:0000256" key="1">
    <source>
        <dbReference type="SAM" id="MobiDB-lite"/>
    </source>
</evidence>
<feature type="region of interest" description="Disordered" evidence="1">
    <location>
        <begin position="117"/>
        <end position="157"/>
    </location>
</feature>
<dbReference type="Proteomes" id="UP001174136">
    <property type="component" value="Unassembled WGS sequence"/>
</dbReference>
<feature type="compositionally biased region" description="Basic and acidic residues" evidence="1">
    <location>
        <begin position="81"/>
        <end position="96"/>
    </location>
</feature>
<evidence type="ECO:0000313" key="3">
    <source>
        <dbReference type="Proteomes" id="UP001174136"/>
    </source>
</evidence>
<feature type="region of interest" description="Disordered" evidence="1">
    <location>
        <begin position="77"/>
        <end position="96"/>
    </location>
</feature>
<organism evidence="2 3">
    <name type="scientific">Merluccius polli</name>
    <name type="common">Benguela hake</name>
    <name type="synonym">Merluccius cadenati</name>
    <dbReference type="NCBI Taxonomy" id="89951"/>
    <lineage>
        <taxon>Eukaryota</taxon>
        <taxon>Metazoa</taxon>
        <taxon>Chordata</taxon>
        <taxon>Craniata</taxon>
        <taxon>Vertebrata</taxon>
        <taxon>Euteleostomi</taxon>
        <taxon>Actinopterygii</taxon>
        <taxon>Neopterygii</taxon>
        <taxon>Teleostei</taxon>
        <taxon>Neoteleostei</taxon>
        <taxon>Acanthomorphata</taxon>
        <taxon>Zeiogadaria</taxon>
        <taxon>Gadariae</taxon>
        <taxon>Gadiformes</taxon>
        <taxon>Gadoidei</taxon>
        <taxon>Merlucciidae</taxon>
        <taxon>Merluccius</taxon>
    </lineage>
</organism>
<comment type="caution">
    <text evidence="2">The sequence shown here is derived from an EMBL/GenBank/DDBJ whole genome shotgun (WGS) entry which is preliminary data.</text>
</comment>
<gene>
    <name evidence="2" type="ORF">N1851_015944</name>
</gene>